<keyword evidence="6" id="KW-0812">Transmembrane</keyword>
<dbReference type="EMBL" id="QUNG01000009">
    <property type="protein sequence ID" value="REG82380.1"/>
    <property type="molecule type" value="Genomic_DNA"/>
</dbReference>
<evidence type="ECO:0000256" key="3">
    <source>
        <dbReference type="ARBA" id="ARBA00022729"/>
    </source>
</evidence>
<evidence type="ECO:0000256" key="4">
    <source>
        <dbReference type="ARBA" id="ARBA00023002"/>
    </source>
</evidence>
<dbReference type="PRINTS" id="PR00368">
    <property type="entry name" value="FADPNR"/>
</dbReference>
<feature type="domain" description="Fumarate reductase/succinate dehydrogenase flavoprotein-like C-terminal" evidence="8">
    <location>
        <begin position="486"/>
        <end position="592"/>
    </location>
</feature>
<comment type="caution">
    <text evidence="9">The sequence shown here is derived from an EMBL/GenBank/DDBJ whole genome shotgun (WGS) entry which is preliminary data.</text>
</comment>
<keyword evidence="6" id="KW-1133">Transmembrane helix</keyword>
<dbReference type="GO" id="GO:0000104">
    <property type="term" value="F:succinate dehydrogenase activity"/>
    <property type="evidence" value="ECO:0007669"/>
    <property type="project" value="TreeGrafter"/>
</dbReference>
<gene>
    <name evidence="9" type="ORF">DFP81_10939</name>
</gene>
<dbReference type="InterPro" id="IPR036188">
    <property type="entry name" value="FAD/NAD-bd_sf"/>
</dbReference>
<dbReference type="PRINTS" id="PR00411">
    <property type="entry name" value="PNDRDTASEI"/>
</dbReference>
<dbReference type="Proteomes" id="UP000256542">
    <property type="component" value="Unassembled WGS sequence"/>
</dbReference>
<keyword evidence="6" id="KW-0472">Membrane</keyword>
<dbReference type="OrthoDB" id="9805351at2"/>
<dbReference type="GO" id="GO:0009055">
    <property type="term" value="F:electron transfer activity"/>
    <property type="evidence" value="ECO:0007669"/>
    <property type="project" value="TreeGrafter"/>
</dbReference>
<dbReference type="InterPro" id="IPR003953">
    <property type="entry name" value="FAD-dep_OxRdtase_2_FAD-bd"/>
</dbReference>
<evidence type="ECO:0000256" key="1">
    <source>
        <dbReference type="ARBA" id="ARBA00005163"/>
    </source>
</evidence>
<dbReference type="InterPro" id="IPR006311">
    <property type="entry name" value="TAT_signal"/>
</dbReference>
<keyword evidence="2" id="KW-0285">Flavoprotein</keyword>
<dbReference type="RefSeq" id="WP_115898316.1">
    <property type="nucleotide sequence ID" value="NZ_QUNG01000009.1"/>
</dbReference>
<dbReference type="InterPro" id="IPR015939">
    <property type="entry name" value="Fum_Rdtase/Succ_DH_flav-like_C"/>
</dbReference>
<proteinExistence type="predicted"/>
<evidence type="ECO:0000256" key="6">
    <source>
        <dbReference type="SAM" id="Phobius"/>
    </source>
</evidence>
<dbReference type="GO" id="GO:0005886">
    <property type="term" value="C:plasma membrane"/>
    <property type="evidence" value="ECO:0007669"/>
    <property type="project" value="TreeGrafter"/>
</dbReference>
<feature type="region of interest" description="Disordered" evidence="5">
    <location>
        <begin position="308"/>
        <end position="379"/>
    </location>
</feature>
<dbReference type="PANTHER" id="PTHR11632:SF51">
    <property type="entry name" value="SUCCINATE DEHYDROGENASE [UBIQUINONE] FLAVOPROTEIN SUBUNIT, MITOCHONDRIAL"/>
    <property type="match status" value="1"/>
</dbReference>
<dbReference type="Gene3D" id="3.50.50.60">
    <property type="entry name" value="FAD/NAD(P)-binding domain"/>
    <property type="match status" value="2"/>
</dbReference>
<comment type="pathway">
    <text evidence="1">Carbohydrate metabolism; tricarboxylic acid cycle.</text>
</comment>
<dbReference type="GO" id="GO:0050660">
    <property type="term" value="F:flavin adenine dinucleotide binding"/>
    <property type="evidence" value="ECO:0007669"/>
    <property type="project" value="TreeGrafter"/>
</dbReference>
<evidence type="ECO:0000259" key="7">
    <source>
        <dbReference type="Pfam" id="PF00890"/>
    </source>
</evidence>
<dbReference type="PIRSF" id="PIRSF000171">
    <property type="entry name" value="SDHA_APRA_LASPO"/>
    <property type="match status" value="1"/>
</dbReference>
<dbReference type="InterPro" id="IPR037099">
    <property type="entry name" value="Fum_R/Succ_DH_flav-like_C_sf"/>
</dbReference>
<evidence type="ECO:0000256" key="5">
    <source>
        <dbReference type="SAM" id="MobiDB-lite"/>
    </source>
</evidence>
<dbReference type="SUPFAM" id="SSF51905">
    <property type="entry name" value="FAD/NAD(P)-binding domain"/>
    <property type="match status" value="1"/>
</dbReference>
<evidence type="ECO:0000256" key="2">
    <source>
        <dbReference type="ARBA" id="ARBA00022630"/>
    </source>
</evidence>
<keyword evidence="3" id="KW-0732">Signal</keyword>
<protein>
    <submittedName>
        <fullName evidence="9">Secreted protein</fullName>
    </submittedName>
</protein>
<dbReference type="Pfam" id="PF00890">
    <property type="entry name" value="FAD_binding_2"/>
    <property type="match status" value="1"/>
</dbReference>
<feature type="transmembrane region" description="Helical" evidence="6">
    <location>
        <begin position="12"/>
        <end position="32"/>
    </location>
</feature>
<keyword evidence="10" id="KW-1185">Reference proteome</keyword>
<feature type="domain" description="FAD-dependent oxidoreductase 2 FAD-binding" evidence="7">
    <location>
        <begin position="61"/>
        <end position="156"/>
    </location>
</feature>
<dbReference type="PANTHER" id="PTHR11632">
    <property type="entry name" value="SUCCINATE DEHYDROGENASE 2 FLAVOPROTEIN SUBUNIT"/>
    <property type="match status" value="1"/>
</dbReference>
<reference evidence="9 10" key="1">
    <citation type="submission" date="2018-08" db="EMBL/GenBank/DDBJ databases">
        <title>Genomic Encyclopedia of Type Strains, Phase III (KMG-III): the genomes of soil and plant-associated and newly described type strains.</title>
        <authorList>
            <person name="Whitman W."/>
        </authorList>
    </citation>
    <scope>NUCLEOTIDE SEQUENCE [LARGE SCALE GENOMIC DNA]</scope>
    <source>
        <strain evidence="9 10">CECT 7375</strain>
    </source>
</reference>
<sequence>MSDSDNKGLSRRQFIGTAGGVLGAAAAGAYVFNQMDFNKPPISNDTPLPPSTFSVKHIESDVLVIGSGMAGLFAAVKAHDAGAKVTMVSKGRLGSSGLTPFAKGIFSYDKNTSNMSIDQFVAKVSESAIQSNNPVFTRQLAEHSKARVEELKEWGFFDSPLYNESFSRPINERAIPLHQRVMITHLIKENGRVVGASGFSLDKPNLIHFKAKTVVLCSGSGGFKPSGFPVCDLTHDGTIMAYKIGAKVTGKEWNDGHPGSAKNSGSSYDNWHGQVEEKPSITGADIHHDLGVDINYQAYKIGPPITMGPPMGPPGKNSQQQAQMAQAKGGPFVPAAFRQRSAPPPPPPQKEGGILALFSGKKPGGGPPPGMGGEQVGGSSAGMAIHKSEGLTPINETGLSTIPGLYAAGDALGSHMSGGIYAQIGSSLAGSAVQGAIAGEAAAQASQNTPSVSVNADRLREIEQEIFAPLKRKRGYSPAWVTQVLQGIMIPNFVLYIKKERLLQAALAYVEELKEHHVPMLIANDLHKLRLAHETENMIITAEMKLKASIMRKESRCSHYRLDYPEIDHKNWQAWINIYQDENGNMAFEKQPFGSWAKAIS</sequence>
<keyword evidence="4" id="KW-0560">Oxidoreductase</keyword>
<evidence type="ECO:0000313" key="9">
    <source>
        <dbReference type="EMBL" id="REG82380.1"/>
    </source>
</evidence>
<dbReference type="NCBIfam" id="TIGR01409">
    <property type="entry name" value="TAT_signal_seq"/>
    <property type="match status" value="1"/>
</dbReference>
<dbReference type="InterPro" id="IPR019546">
    <property type="entry name" value="TAT_signal_bac_arc"/>
</dbReference>
<dbReference type="Pfam" id="PF02910">
    <property type="entry name" value="Succ_DH_flav_C"/>
    <property type="match status" value="1"/>
</dbReference>
<evidence type="ECO:0000259" key="8">
    <source>
        <dbReference type="Pfam" id="PF02910"/>
    </source>
</evidence>
<evidence type="ECO:0000313" key="10">
    <source>
        <dbReference type="Proteomes" id="UP000256542"/>
    </source>
</evidence>
<dbReference type="AlphaFoldDB" id="A0A3E0DJW4"/>
<dbReference type="SUPFAM" id="SSF46977">
    <property type="entry name" value="Succinate dehydrogenase/fumarate reductase flavoprotein C-terminal domain"/>
    <property type="match status" value="1"/>
</dbReference>
<accession>A0A3E0DJW4</accession>
<dbReference type="PROSITE" id="PS51318">
    <property type="entry name" value="TAT"/>
    <property type="match status" value="1"/>
</dbReference>
<name>A0A3E0DJW4_9GAMM</name>
<dbReference type="InterPro" id="IPR030664">
    <property type="entry name" value="SdhA/FrdA/AprA"/>
</dbReference>
<organism evidence="9 10">
    <name type="scientific">Marinomonas pollencensis</name>
    <dbReference type="NCBI Taxonomy" id="491954"/>
    <lineage>
        <taxon>Bacteria</taxon>
        <taxon>Pseudomonadati</taxon>
        <taxon>Pseudomonadota</taxon>
        <taxon>Gammaproteobacteria</taxon>
        <taxon>Oceanospirillales</taxon>
        <taxon>Oceanospirillaceae</taxon>
        <taxon>Marinomonas</taxon>
    </lineage>
</organism>
<dbReference type="GO" id="GO:0009061">
    <property type="term" value="P:anaerobic respiration"/>
    <property type="evidence" value="ECO:0007669"/>
    <property type="project" value="TreeGrafter"/>
</dbReference>